<dbReference type="Proteomes" id="UP000054805">
    <property type="component" value="Unassembled WGS sequence"/>
</dbReference>
<comment type="caution">
    <text evidence="1">The sequence shown here is derived from an EMBL/GenBank/DDBJ whole genome shotgun (WGS) entry which is preliminary data.</text>
</comment>
<evidence type="ECO:0000313" key="2">
    <source>
        <dbReference type="EMBL" id="KRY95581.1"/>
    </source>
</evidence>
<organism evidence="1 3">
    <name type="scientific">Trichinella pseudospiralis</name>
    <name type="common">Parasitic roundworm</name>
    <dbReference type="NCBI Taxonomy" id="6337"/>
    <lineage>
        <taxon>Eukaryota</taxon>
        <taxon>Metazoa</taxon>
        <taxon>Ecdysozoa</taxon>
        <taxon>Nematoda</taxon>
        <taxon>Enoplea</taxon>
        <taxon>Dorylaimia</taxon>
        <taxon>Trichinellida</taxon>
        <taxon>Trichinellidae</taxon>
        <taxon>Trichinella</taxon>
    </lineage>
</organism>
<accession>A0A0V1DQK3</accession>
<dbReference type="EMBL" id="JYDR01000973">
    <property type="protein sequence ID" value="KRY63691.1"/>
    <property type="molecule type" value="Genomic_DNA"/>
</dbReference>
<proteinExistence type="predicted"/>
<gene>
    <name evidence="1" type="ORF">T4A_13939</name>
    <name evidence="2" type="ORF">T4B_8358</name>
</gene>
<dbReference type="EMBL" id="JYDS01004014">
    <property type="protein sequence ID" value="KRY95581.1"/>
    <property type="molecule type" value="Genomic_DNA"/>
</dbReference>
<dbReference type="AlphaFoldDB" id="A0A0V1DQK3"/>
<reference evidence="3 4" key="1">
    <citation type="submission" date="2015-01" db="EMBL/GenBank/DDBJ databases">
        <title>Evolution of Trichinella species and genotypes.</title>
        <authorList>
            <person name="Korhonen P.K."/>
            <person name="Edoardo P."/>
            <person name="Giuseppe L.R."/>
            <person name="Gasser R.B."/>
        </authorList>
    </citation>
    <scope>NUCLEOTIDE SEQUENCE [LARGE SCALE GENOMIC DNA]</scope>
    <source>
        <strain evidence="1">ISS13</strain>
        <strain evidence="2">ISS588</strain>
    </source>
</reference>
<sequence length="30" mass="3618">MAMENKGEYWWWRNSTAALEKNGRKSDKTE</sequence>
<keyword evidence="4" id="KW-1185">Reference proteome</keyword>
<protein>
    <submittedName>
        <fullName evidence="1">Uncharacterized protein</fullName>
    </submittedName>
</protein>
<name>A0A0V1DQK3_TRIPS</name>
<evidence type="ECO:0000313" key="3">
    <source>
        <dbReference type="Proteomes" id="UP000054632"/>
    </source>
</evidence>
<evidence type="ECO:0000313" key="1">
    <source>
        <dbReference type="EMBL" id="KRY63691.1"/>
    </source>
</evidence>
<evidence type="ECO:0000313" key="4">
    <source>
        <dbReference type="Proteomes" id="UP000054805"/>
    </source>
</evidence>
<dbReference type="Proteomes" id="UP000054632">
    <property type="component" value="Unassembled WGS sequence"/>
</dbReference>